<evidence type="ECO:0000313" key="4">
    <source>
        <dbReference type="EMBL" id="KPL91556.1"/>
    </source>
</evidence>
<keyword evidence="5" id="KW-1185">Reference proteome</keyword>
<accession>A0A0M9U2V5</accession>
<dbReference type="RefSeq" id="WP_062419418.1">
    <property type="nucleotide sequence ID" value="NZ_BBXZ01000158.1"/>
</dbReference>
<dbReference type="InterPro" id="IPR034829">
    <property type="entry name" value="DnaD-like_sf"/>
</dbReference>
<dbReference type="InterPro" id="IPR006343">
    <property type="entry name" value="DnaB/C_C"/>
</dbReference>
<dbReference type="Proteomes" id="UP000050501">
    <property type="component" value="Unassembled WGS sequence"/>
</dbReference>
<dbReference type="Gene3D" id="1.10.10.630">
    <property type="entry name" value="DnaD domain-like"/>
    <property type="match status" value="1"/>
</dbReference>
<evidence type="ECO:0000313" key="3">
    <source>
        <dbReference type="EMBL" id="GAP19113.1"/>
    </source>
</evidence>
<evidence type="ECO:0000259" key="2">
    <source>
        <dbReference type="Pfam" id="PF07261"/>
    </source>
</evidence>
<evidence type="ECO:0000256" key="1">
    <source>
        <dbReference type="ARBA" id="ARBA00093462"/>
    </source>
</evidence>
<organism evidence="3">
    <name type="scientific">Levilinea saccharolytica</name>
    <dbReference type="NCBI Taxonomy" id="229921"/>
    <lineage>
        <taxon>Bacteria</taxon>
        <taxon>Bacillati</taxon>
        <taxon>Chloroflexota</taxon>
        <taxon>Anaerolineae</taxon>
        <taxon>Anaerolineales</taxon>
        <taxon>Anaerolineaceae</taxon>
        <taxon>Levilinea</taxon>
    </lineage>
</organism>
<gene>
    <name evidence="4" type="ORF">ADN01_01145</name>
    <name evidence="3" type="ORF">LSAC_03011</name>
</gene>
<dbReference type="SUPFAM" id="SSF158499">
    <property type="entry name" value="DnaD domain-like"/>
    <property type="match status" value="1"/>
</dbReference>
<proteinExistence type="inferred from homology"/>
<reference evidence="4 5" key="2">
    <citation type="submission" date="2015-07" db="EMBL/GenBank/DDBJ databases">
        <title>Genome sequence of Levilinea saccharolytica DSM 16555.</title>
        <authorList>
            <person name="Hemp J."/>
            <person name="Ward L.M."/>
            <person name="Pace L.A."/>
            <person name="Fischer W.W."/>
        </authorList>
    </citation>
    <scope>NUCLEOTIDE SEQUENCE [LARGE SCALE GENOMIC DNA]</scope>
    <source>
        <strain evidence="4 5">KIBI-1</strain>
    </source>
</reference>
<dbReference type="OrthoDB" id="9770238at2"/>
<sequence length="234" mass="26493">MAVKPFLGFSGTKAQLTPMPADFFRELLASIDSLAELKVTLAALWLLNQQQEKMRYLLREDFLQPGSGAPLAETPQAAEQILDEGLPLAVARGTLLAAPLTEPAGEVLYFLNTPRGRGALRALQTGAWQPDLGQHETAGVVVERPNIFKRYEDEFGPLTPLVADTLRDMEQLYPQGWIEEGMRIAVQANKRSLRYVEAILRSWQEKGRDEKDRRDPEKDRRRFIEGEYSDFIEH</sequence>
<protein>
    <submittedName>
        <fullName evidence="3">DNA replication protein DnaD</fullName>
    </submittedName>
</protein>
<dbReference type="STRING" id="229921.ADN01_01145"/>
<name>A0A0M9U2V5_9CHLR</name>
<evidence type="ECO:0000313" key="5">
    <source>
        <dbReference type="Proteomes" id="UP000050501"/>
    </source>
</evidence>
<dbReference type="AlphaFoldDB" id="A0A0M9U2V5"/>
<dbReference type="EMBL" id="DF967975">
    <property type="protein sequence ID" value="GAP19113.1"/>
    <property type="molecule type" value="Genomic_DNA"/>
</dbReference>
<dbReference type="NCBIfam" id="TIGR01446">
    <property type="entry name" value="DnaD_dom"/>
    <property type="match status" value="1"/>
</dbReference>
<dbReference type="EMBL" id="LGCM01000003">
    <property type="protein sequence ID" value="KPL91556.1"/>
    <property type="molecule type" value="Genomic_DNA"/>
</dbReference>
<dbReference type="Pfam" id="PF07261">
    <property type="entry name" value="DnaB_2"/>
    <property type="match status" value="1"/>
</dbReference>
<comment type="similarity">
    <text evidence="1">Belongs to the DnaB/DnaD family.</text>
</comment>
<reference evidence="3" key="1">
    <citation type="journal article" date="2015" name="Genome Announc.">
        <title>Draft Genome Sequences of Anaerolinea thermolimosa IMO-1, Bellilinea caldifistulae GOMI-1, Leptolinea tardivitalis YMTK-2, Levilinea saccharolytica KIBI-1, Longilinea arvoryzae KOME-1, Previously Described as Members of the Class Anaerolineae (Chloroflexi).</title>
        <authorList>
            <person name="Matsuura N."/>
            <person name="Tourlousse M.D."/>
            <person name="Ohashi A."/>
            <person name="Hugenholtz P."/>
            <person name="Sekiguchi Y."/>
        </authorList>
    </citation>
    <scope>NUCLEOTIDE SEQUENCE</scope>
    <source>
        <strain evidence="3">KIBI-1</strain>
    </source>
</reference>
<feature type="domain" description="DnaB/C C-terminal" evidence="2">
    <location>
        <begin position="148"/>
        <end position="208"/>
    </location>
</feature>